<evidence type="ECO:0000313" key="1">
    <source>
        <dbReference type="EMBL" id="MBX59590.1"/>
    </source>
</evidence>
<sequence>MENLYMSRLMHSVTKTDILINLGNSNEVVSLSSQSFYLLALALLCLIEDFGVWNLSF</sequence>
<dbReference type="AlphaFoldDB" id="A0A2P2PY30"/>
<protein>
    <submittedName>
        <fullName evidence="1">Uncharacterized protein</fullName>
    </submittedName>
</protein>
<name>A0A2P2PY30_RHIMU</name>
<proteinExistence type="predicted"/>
<organism evidence="1">
    <name type="scientific">Rhizophora mucronata</name>
    <name type="common">Asiatic mangrove</name>
    <dbReference type="NCBI Taxonomy" id="61149"/>
    <lineage>
        <taxon>Eukaryota</taxon>
        <taxon>Viridiplantae</taxon>
        <taxon>Streptophyta</taxon>
        <taxon>Embryophyta</taxon>
        <taxon>Tracheophyta</taxon>
        <taxon>Spermatophyta</taxon>
        <taxon>Magnoliopsida</taxon>
        <taxon>eudicotyledons</taxon>
        <taxon>Gunneridae</taxon>
        <taxon>Pentapetalae</taxon>
        <taxon>rosids</taxon>
        <taxon>fabids</taxon>
        <taxon>Malpighiales</taxon>
        <taxon>Rhizophoraceae</taxon>
        <taxon>Rhizophora</taxon>
    </lineage>
</organism>
<dbReference type="EMBL" id="GGEC01079106">
    <property type="protein sequence ID" value="MBX59590.1"/>
    <property type="molecule type" value="Transcribed_RNA"/>
</dbReference>
<accession>A0A2P2PY30</accession>
<reference evidence="1" key="1">
    <citation type="submission" date="2018-02" db="EMBL/GenBank/DDBJ databases">
        <title>Rhizophora mucronata_Transcriptome.</title>
        <authorList>
            <person name="Meera S.P."/>
            <person name="Sreeshan A."/>
            <person name="Augustine A."/>
        </authorList>
    </citation>
    <scope>NUCLEOTIDE SEQUENCE</scope>
    <source>
        <tissue evidence="1">Leaf</tissue>
    </source>
</reference>